<organism evidence="1 2">
    <name type="scientific">Caldanaerobacter subterraneus subsp. pacificus DSM 12653</name>
    <dbReference type="NCBI Taxonomy" id="391606"/>
    <lineage>
        <taxon>Bacteria</taxon>
        <taxon>Bacillati</taxon>
        <taxon>Bacillota</taxon>
        <taxon>Clostridia</taxon>
        <taxon>Thermoanaerobacterales</taxon>
        <taxon>Thermoanaerobacteraceae</taxon>
        <taxon>Caldanaerobacter</taxon>
    </lineage>
</organism>
<name>A0A0F5PMC9_9THEO</name>
<keyword evidence="1" id="KW-0378">Hydrolase</keyword>
<dbReference type="GO" id="GO:0004519">
    <property type="term" value="F:endonuclease activity"/>
    <property type="evidence" value="ECO:0007669"/>
    <property type="project" value="UniProtKB-KW"/>
</dbReference>
<dbReference type="EMBL" id="ABXP02000070">
    <property type="protein sequence ID" value="KKC29755.1"/>
    <property type="molecule type" value="Genomic_DNA"/>
</dbReference>
<comment type="caution">
    <text evidence="1">The sequence shown here is derived from an EMBL/GenBank/DDBJ whole genome shotgun (WGS) entry which is preliminary data.</text>
</comment>
<gene>
    <name evidence="1" type="ORF">CDSM653_01196</name>
</gene>
<sequence>MLDKEYGPEFEPLAQLFYERNMEPIVICESRERMAEDALELKRIYQEVAKRVSKT</sequence>
<keyword evidence="1" id="KW-0540">Nuclease</keyword>
<evidence type="ECO:0000313" key="2">
    <source>
        <dbReference type="Proteomes" id="UP000010146"/>
    </source>
</evidence>
<dbReference type="Proteomes" id="UP000010146">
    <property type="component" value="Unassembled WGS sequence"/>
</dbReference>
<evidence type="ECO:0000313" key="1">
    <source>
        <dbReference type="EMBL" id="KKC29755.1"/>
    </source>
</evidence>
<reference evidence="1 2" key="2">
    <citation type="journal article" date="2015" name="BMC Genomics">
        <title>Analysis of three genomes within the thermophilic bacterial species Caldanaerobacter subterraneus with a focus on carbon monoxide dehydrogenase evolution and hydrolase diversity.</title>
        <authorList>
            <person name="Sant'Anna F.H."/>
            <person name="Lebedinsky A.V."/>
            <person name="Sokolova T.G."/>
            <person name="Robb F.T."/>
            <person name="Gonzalez J.M."/>
        </authorList>
    </citation>
    <scope>NUCLEOTIDE SEQUENCE [LARGE SCALE GENOMIC DNA]</scope>
    <source>
        <strain evidence="1 2">DSM 12653</strain>
    </source>
</reference>
<protein>
    <submittedName>
        <fullName evidence="1">Endonuclease IV</fullName>
    </submittedName>
</protein>
<reference evidence="1 2" key="1">
    <citation type="submission" date="2008-07" db="EMBL/GenBank/DDBJ databases">
        <authorList>
            <person name="Gonzalez J."/>
            <person name="Sokolova T."/>
            <person name="Ferriera S."/>
            <person name="Johnson J."/>
            <person name="Kravitz S."/>
            <person name="Beeson K."/>
            <person name="Sutton G."/>
            <person name="Rogers Y.-H."/>
            <person name="Friedman R."/>
            <person name="Frazier M."/>
            <person name="Venter J.C."/>
        </authorList>
    </citation>
    <scope>NUCLEOTIDE SEQUENCE [LARGE SCALE GENOMIC DNA]</scope>
    <source>
        <strain evidence="1 2">DSM 12653</strain>
    </source>
</reference>
<proteinExistence type="predicted"/>
<accession>A0A0F5PMC9</accession>
<dbReference type="AlphaFoldDB" id="A0A0F5PMC9"/>
<reference evidence="2" key="3">
    <citation type="submission" date="2015-02" db="EMBL/GenBank/DDBJ databases">
        <title>Genome analysis of three genomes within the thermophilic hydrogenogenic bacterial species Caldanaerobacter subterraneus.</title>
        <authorList>
            <person name="Sant'Anna F.H."/>
            <person name="Lebedinsky A."/>
            <person name="Sokolova T."/>
            <person name="Robb F.T."/>
            <person name="Gonzalez J.M."/>
        </authorList>
    </citation>
    <scope>NUCLEOTIDE SEQUENCE [LARGE SCALE GENOMIC DNA]</scope>
    <source>
        <strain evidence="2">DSM 12653</strain>
    </source>
</reference>
<keyword evidence="1" id="KW-0255">Endonuclease</keyword>